<feature type="transmembrane region" description="Helical" evidence="6">
    <location>
        <begin position="328"/>
        <end position="350"/>
    </location>
</feature>
<keyword evidence="8" id="KW-1185">Reference proteome</keyword>
<gene>
    <name evidence="7" type="primary">fucP</name>
    <name evidence="7" type="ORF">MM213_02490</name>
</gene>
<evidence type="ECO:0000313" key="7">
    <source>
        <dbReference type="EMBL" id="MCH7412339.1"/>
    </source>
</evidence>
<feature type="transmembrane region" description="Helical" evidence="6">
    <location>
        <begin position="195"/>
        <end position="217"/>
    </location>
</feature>
<dbReference type="Proteomes" id="UP001165430">
    <property type="component" value="Unassembled WGS sequence"/>
</dbReference>
<comment type="subcellular location">
    <subcellularLocation>
        <location evidence="1">Cell inner membrane</location>
        <topology evidence="1">Multi-pass membrane protein</topology>
    </subcellularLocation>
</comment>
<dbReference type="CDD" id="cd17394">
    <property type="entry name" value="MFS_FucP_like"/>
    <property type="match status" value="1"/>
</dbReference>
<organism evidence="7 8">
    <name type="scientific">Belliella alkalica</name>
    <dbReference type="NCBI Taxonomy" id="1730871"/>
    <lineage>
        <taxon>Bacteria</taxon>
        <taxon>Pseudomonadati</taxon>
        <taxon>Bacteroidota</taxon>
        <taxon>Cytophagia</taxon>
        <taxon>Cytophagales</taxon>
        <taxon>Cyclobacteriaceae</taxon>
        <taxon>Belliella</taxon>
    </lineage>
</organism>
<evidence type="ECO:0000256" key="2">
    <source>
        <dbReference type="ARBA" id="ARBA00022475"/>
    </source>
</evidence>
<dbReference type="SUPFAM" id="SSF103473">
    <property type="entry name" value="MFS general substrate transporter"/>
    <property type="match status" value="1"/>
</dbReference>
<evidence type="ECO:0000256" key="1">
    <source>
        <dbReference type="ARBA" id="ARBA00004429"/>
    </source>
</evidence>
<feature type="transmembrane region" description="Helical" evidence="6">
    <location>
        <begin position="75"/>
        <end position="93"/>
    </location>
</feature>
<dbReference type="RefSeq" id="WP_241409914.1">
    <property type="nucleotide sequence ID" value="NZ_JAKZGO010000002.1"/>
</dbReference>
<keyword evidence="5 6" id="KW-0472">Membrane</keyword>
<feature type="transmembrane region" description="Helical" evidence="6">
    <location>
        <begin position="387"/>
        <end position="407"/>
    </location>
</feature>
<dbReference type="Pfam" id="PF07690">
    <property type="entry name" value="MFS_1"/>
    <property type="match status" value="1"/>
</dbReference>
<proteinExistence type="predicted"/>
<feature type="transmembrane region" description="Helical" evidence="6">
    <location>
        <begin position="48"/>
        <end position="68"/>
    </location>
</feature>
<dbReference type="NCBIfam" id="TIGR00885">
    <property type="entry name" value="fucP"/>
    <property type="match status" value="1"/>
</dbReference>
<evidence type="ECO:0000256" key="4">
    <source>
        <dbReference type="ARBA" id="ARBA00022989"/>
    </source>
</evidence>
<evidence type="ECO:0000313" key="8">
    <source>
        <dbReference type="Proteomes" id="UP001165430"/>
    </source>
</evidence>
<feature type="transmembrane region" description="Helical" evidence="6">
    <location>
        <begin position="238"/>
        <end position="264"/>
    </location>
</feature>
<dbReference type="InterPro" id="IPR005275">
    <property type="entry name" value="Lfuc_symporter_FucP"/>
</dbReference>
<dbReference type="PANTHER" id="PTHR43702:SF11">
    <property type="entry name" value="L-FUCOSE-PROTON SYMPORTER"/>
    <property type="match status" value="1"/>
</dbReference>
<protein>
    <submittedName>
        <fullName evidence="7">L-fucose:H+ symporter permease</fullName>
    </submittedName>
</protein>
<comment type="caution">
    <text evidence="7">The sequence shown here is derived from an EMBL/GenBank/DDBJ whole genome shotgun (WGS) entry which is preliminary data.</text>
</comment>
<feature type="transmembrane region" description="Helical" evidence="6">
    <location>
        <begin position="276"/>
        <end position="295"/>
    </location>
</feature>
<keyword evidence="3 6" id="KW-0812">Transmembrane</keyword>
<feature type="transmembrane region" description="Helical" evidence="6">
    <location>
        <begin position="302"/>
        <end position="322"/>
    </location>
</feature>
<feature type="transmembrane region" description="Helical" evidence="6">
    <location>
        <begin position="362"/>
        <end position="381"/>
    </location>
</feature>
<accession>A0ABS9V7F1</accession>
<keyword evidence="4 6" id="KW-1133">Transmembrane helix</keyword>
<reference evidence="7" key="1">
    <citation type="submission" date="2022-03" db="EMBL/GenBank/DDBJ databases">
        <title>De novo assembled genomes of Belliella spp. (Cyclobacteriaceae) strains.</title>
        <authorList>
            <person name="Szabo A."/>
            <person name="Korponai K."/>
            <person name="Felfoldi T."/>
        </authorList>
    </citation>
    <scope>NUCLEOTIDE SEQUENCE</scope>
    <source>
        <strain evidence="7">DSM 111903</strain>
    </source>
</reference>
<keyword evidence="2" id="KW-1003">Cell membrane</keyword>
<evidence type="ECO:0000256" key="6">
    <source>
        <dbReference type="SAM" id="Phobius"/>
    </source>
</evidence>
<dbReference type="PANTHER" id="PTHR43702">
    <property type="entry name" value="L-FUCOSE-PROTON SYMPORTER"/>
    <property type="match status" value="1"/>
</dbReference>
<dbReference type="InterPro" id="IPR011701">
    <property type="entry name" value="MFS"/>
</dbReference>
<dbReference type="InterPro" id="IPR050375">
    <property type="entry name" value="MFS_TsgA-like"/>
</dbReference>
<dbReference type="InterPro" id="IPR036259">
    <property type="entry name" value="MFS_trans_sf"/>
</dbReference>
<evidence type="ECO:0000256" key="3">
    <source>
        <dbReference type="ARBA" id="ARBA00022692"/>
    </source>
</evidence>
<feature type="transmembrane region" description="Helical" evidence="6">
    <location>
        <begin position="99"/>
        <end position="117"/>
    </location>
</feature>
<name>A0ABS9V7F1_9BACT</name>
<evidence type="ECO:0000256" key="5">
    <source>
        <dbReference type="ARBA" id="ARBA00023136"/>
    </source>
</evidence>
<dbReference type="Gene3D" id="1.20.1250.20">
    <property type="entry name" value="MFS general substrate transporter like domains"/>
    <property type="match status" value="2"/>
</dbReference>
<sequence>MTKNNKNFLAFALVTSLFFMWGLANNMTDTLLAAFKRVLSISDFQTSFVQSAFYGAYFCLALPAAFLIKRFNYKTGILVGLGLFIAGALLFYPASNTMVYGHFLLALFVLAGGLSILETAANPYILELGPQEDATRRLNLAQSFNPIGSISGGILSKYFILSKLDSASFEDRSGMDLTSLQHIQAKELQAIMGPYVGVAIVLIVLWVIIYFTSMPQAKDDSRLHLRASFNRLIVNKNYVWSVVAQFFYVGAQIGIWSFTIRYVMVELALDEADASTYYIIALVLFLIFRFVFTYLMKFYNPAYLLQVLSIVAIVLVVFSIVGNGYFGVVSLLLISACMSLMFPTIFGLGLKDLGDDAKVGGAGLIMAILGGAVLPAVQGQFSDYFGSIKIAFIVPMICFTVVFYYGLISRNTTSANVTR</sequence>
<feature type="transmembrane region" description="Helical" evidence="6">
    <location>
        <begin position="138"/>
        <end position="160"/>
    </location>
</feature>
<dbReference type="EMBL" id="JAKZGO010000002">
    <property type="protein sequence ID" value="MCH7412339.1"/>
    <property type="molecule type" value="Genomic_DNA"/>
</dbReference>